<dbReference type="InterPro" id="IPR001647">
    <property type="entry name" value="HTH_TetR"/>
</dbReference>
<dbReference type="OrthoDB" id="9795242at2"/>
<name>A0A5C7ASP7_9FLAO</name>
<dbReference type="Proteomes" id="UP000321734">
    <property type="component" value="Unassembled WGS sequence"/>
</dbReference>
<dbReference type="SUPFAM" id="SSF46689">
    <property type="entry name" value="Homeodomain-like"/>
    <property type="match status" value="1"/>
</dbReference>
<keyword evidence="3" id="KW-0804">Transcription</keyword>
<evidence type="ECO:0000256" key="3">
    <source>
        <dbReference type="ARBA" id="ARBA00023163"/>
    </source>
</evidence>
<reference evidence="6 7" key="1">
    <citation type="submission" date="2019-08" db="EMBL/GenBank/DDBJ databases">
        <title>Genome sequence of Gelidibacter salicanalis IC162T.</title>
        <authorList>
            <person name="Bowman J.P."/>
        </authorList>
    </citation>
    <scope>NUCLEOTIDE SEQUENCE [LARGE SCALE GENOMIC DNA]</scope>
    <source>
        <strain evidence="6 7">IC162</strain>
    </source>
</reference>
<accession>A0A5C7ASP7</accession>
<dbReference type="PROSITE" id="PS50977">
    <property type="entry name" value="HTH_TETR_2"/>
    <property type="match status" value="1"/>
</dbReference>
<evidence type="ECO:0000313" key="6">
    <source>
        <dbReference type="EMBL" id="TXE10603.1"/>
    </source>
</evidence>
<dbReference type="PANTHER" id="PTHR47506">
    <property type="entry name" value="TRANSCRIPTIONAL REGULATORY PROTEIN"/>
    <property type="match status" value="1"/>
</dbReference>
<evidence type="ECO:0000256" key="2">
    <source>
        <dbReference type="ARBA" id="ARBA00023125"/>
    </source>
</evidence>
<dbReference type="RefSeq" id="WP_146888922.1">
    <property type="nucleotide sequence ID" value="NZ_VORX01000001.1"/>
</dbReference>
<keyword evidence="7" id="KW-1185">Reference proteome</keyword>
<dbReference type="PANTHER" id="PTHR47506:SF1">
    <property type="entry name" value="HTH-TYPE TRANSCRIPTIONAL REGULATOR YJDC"/>
    <property type="match status" value="1"/>
</dbReference>
<feature type="DNA-binding region" description="H-T-H motif" evidence="4">
    <location>
        <begin position="29"/>
        <end position="48"/>
    </location>
</feature>
<feature type="domain" description="HTH tetR-type" evidence="5">
    <location>
        <begin position="6"/>
        <end position="66"/>
    </location>
</feature>
<sequence length="186" mass="21532">MARKKEYLEDEVIEKAMHLFWRYGYENTSMQMLEKEMGINKFSIYSSFGSKHGVFLESIKAYKTKVNAIFEKFNSANKGVADIKQFFYDSVSIGKEGTLKGCLITNTYYEFSEREDALINEQMTLFMEHLKTSFIEKLKMDATKDETTILKQANFLLLAKHGLAAATRVNSEQEIEGFIEMTFKNI</sequence>
<dbReference type="GO" id="GO:0003677">
    <property type="term" value="F:DNA binding"/>
    <property type="evidence" value="ECO:0007669"/>
    <property type="project" value="UniProtKB-UniRule"/>
</dbReference>
<dbReference type="EMBL" id="VORX01000001">
    <property type="protein sequence ID" value="TXE10603.1"/>
    <property type="molecule type" value="Genomic_DNA"/>
</dbReference>
<dbReference type="Gene3D" id="1.10.10.60">
    <property type="entry name" value="Homeodomain-like"/>
    <property type="match status" value="1"/>
</dbReference>
<gene>
    <name evidence="6" type="ORF">ES711_01480</name>
</gene>
<keyword evidence="1" id="KW-0805">Transcription regulation</keyword>
<evidence type="ECO:0000256" key="4">
    <source>
        <dbReference type="PROSITE-ProRule" id="PRU00335"/>
    </source>
</evidence>
<dbReference type="AlphaFoldDB" id="A0A5C7ASP7"/>
<protein>
    <submittedName>
        <fullName evidence="6">TetR/AcrR family transcriptional regulator</fullName>
    </submittedName>
</protein>
<keyword evidence="2 4" id="KW-0238">DNA-binding</keyword>
<dbReference type="InterPro" id="IPR009057">
    <property type="entry name" value="Homeodomain-like_sf"/>
</dbReference>
<dbReference type="Pfam" id="PF00440">
    <property type="entry name" value="TetR_N"/>
    <property type="match status" value="1"/>
</dbReference>
<evidence type="ECO:0000313" key="7">
    <source>
        <dbReference type="Proteomes" id="UP000321734"/>
    </source>
</evidence>
<dbReference type="Gene3D" id="1.10.357.10">
    <property type="entry name" value="Tetracycline Repressor, domain 2"/>
    <property type="match status" value="1"/>
</dbReference>
<evidence type="ECO:0000259" key="5">
    <source>
        <dbReference type="PROSITE" id="PS50977"/>
    </source>
</evidence>
<comment type="caution">
    <text evidence="6">The sequence shown here is derived from an EMBL/GenBank/DDBJ whole genome shotgun (WGS) entry which is preliminary data.</text>
</comment>
<proteinExistence type="predicted"/>
<organism evidence="6 7">
    <name type="scientific">Gelidibacter salicanalis</name>
    <dbReference type="NCBI Taxonomy" id="291193"/>
    <lineage>
        <taxon>Bacteria</taxon>
        <taxon>Pseudomonadati</taxon>
        <taxon>Bacteroidota</taxon>
        <taxon>Flavobacteriia</taxon>
        <taxon>Flavobacteriales</taxon>
        <taxon>Flavobacteriaceae</taxon>
        <taxon>Gelidibacter</taxon>
    </lineage>
</organism>
<evidence type="ECO:0000256" key="1">
    <source>
        <dbReference type="ARBA" id="ARBA00023015"/>
    </source>
</evidence>